<dbReference type="Proteomes" id="UP000298225">
    <property type="component" value="Unassembled WGS sequence"/>
</dbReference>
<dbReference type="GO" id="GO:0006355">
    <property type="term" value="P:regulation of DNA-templated transcription"/>
    <property type="evidence" value="ECO:0007669"/>
    <property type="project" value="InterPro"/>
</dbReference>
<accession>A0A4Y9KND5</accession>
<name>A0A4Y9KND5_9BRAD</name>
<dbReference type="OrthoDB" id="8254246at2"/>
<dbReference type="InterPro" id="IPR002145">
    <property type="entry name" value="CopG"/>
</dbReference>
<evidence type="ECO:0000313" key="5">
    <source>
        <dbReference type="Proteomes" id="UP000298225"/>
    </source>
</evidence>
<accession>A0A4Y9NFX7</accession>
<sequence length="109" mass="11887">MIRSTQAQKAERLRAARRLLAKKIGMAEAALALSRESGLSLRQAYRYLEVAKRKEPLLSAPQPSVTLSLKMPADLAQKLQAHAAASRLSASEVMRRAVAAYLASVREDG</sequence>
<feature type="domain" description="Ribbon-helix-helix protein CopG" evidence="1">
    <location>
        <begin position="66"/>
        <end position="103"/>
    </location>
</feature>
<comment type="caution">
    <text evidence="2">The sequence shown here is derived from an EMBL/GenBank/DDBJ whole genome shotgun (WGS) entry which is preliminary data.</text>
</comment>
<dbReference type="AlphaFoldDB" id="A0A4Y9KND5"/>
<dbReference type="Proteomes" id="UP000297700">
    <property type="component" value="Unassembled WGS sequence"/>
</dbReference>
<dbReference type="EMBL" id="SPQS01000081">
    <property type="protein sequence ID" value="TFV66680.1"/>
    <property type="molecule type" value="Genomic_DNA"/>
</dbReference>
<organism evidence="2 5">
    <name type="scientific">Bradyrhizobium frederickii</name>
    <dbReference type="NCBI Taxonomy" id="2560054"/>
    <lineage>
        <taxon>Bacteria</taxon>
        <taxon>Pseudomonadati</taxon>
        <taxon>Pseudomonadota</taxon>
        <taxon>Alphaproteobacteria</taxon>
        <taxon>Hyphomicrobiales</taxon>
        <taxon>Nitrobacteraceae</taxon>
        <taxon>Bradyrhizobium</taxon>
    </lineage>
</organism>
<evidence type="ECO:0000259" key="1">
    <source>
        <dbReference type="Pfam" id="PF01402"/>
    </source>
</evidence>
<evidence type="ECO:0000313" key="3">
    <source>
        <dbReference type="EMBL" id="TFV66680.1"/>
    </source>
</evidence>
<evidence type="ECO:0000313" key="4">
    <source>
        <dbReference type="Proteomes" id="UP000297700"/>
    </source>
</evidence>
<keyword evidence="5" id="KW-1185">Reference proteome</keyword>
<protein>
    <submittedName>
        <fullName evidence="2">Ribbon-helix-helix protein, CopG family</fullName>
    </submittedName>
</protein>
<dbReference type="Pfam" id="PF01402">
    <property type="entry name" value="RHH_1"/>
    <property type="match status" value="1"/>
</dbReference>
<reference evidence="3 4" key="2">
    <citation type="submission" date="2019-03" db="EMBL/GenBank/DDBJ databases">
        <title>Bradyrhizobium strains diversity.</title>
        <authorList>
            <person name="Urquiaga M.C.O."/>
            <person name="Hungria M."/>
            <person name="Delamuta J.R.M."/>
            <person name="Klepa M.S."/>
        </authorList>
    </citation>
    <scope>NUCLEOTIDE SEQUENCE [LARGE SCALE GENOMIC DNA]</scope>
    <source>
        <strain evidence="3 4">CNPSo 3426</strain>
    </source>
</reference>
<reference evidence="2 5" key="1">
    <citation type="submission" date="2019-03" db="EMBL/GenBank/DDBJ databases">
        <title>Bradyrhizobium strains diversity isolated from Chamaecrista fasciculata.</title>
        <authorList>
            <person name="Urquiaga M.C.O."/>
            <person name="Hungria M."/>
            <person name="Delamuta J.R.M."/>
        </authorList>
    </citation>
    <scope>NUCLEOTIDE SEQUENCE [LARGE SCALE GENOMIC DNA]</scope>
    <source>
        <strain evidence="2 5">CNPSo 3424</strain>
    </source>
</reference>
<evidence type="ECO:0000313" key="2">
    <source>
        <dbReference type="EMBL" id="TFV27466.1"/>
    </source>
</evidence>
<gene>
    <name evidence="3" type="ORF">E4K64_39255</name>
    <name evidence="2" type="ORF">E4K66_39765</name>
</gene>
<dbReference type="EMBL" id="SPQU01000092">
    <property type="protein sequence ID" value="TFV27466.1"/>
    <property type="molecule type" value="Genomic_DNA"/>
</dbReference>
<proteinExistence type="predicted"/>